<accession>A0A4Y2KN15</accession>
<organism evidence="1 2">
    <name type="scientific">Araneus ventricosus</name>
    <name type="common">Orbweaver spider</name>
    <name type="synonym">Epeira ventricosa</name>
    <dbReference type="NCBI Taxonomy" id="182803"/>
    <lineage>
        <taxon>Eukaryota</taxon>
        <taxon>Metazoa</taxon>
        <taxon>Ecdysozoa</taxon>
        <taxon>Arthropoda</taxon>
        <taxon>Chelicerata</taxon>
        <taxon>Arachnida</taxon>
        <taxon>Araneae</taxon>
        <taxon>Araneomorphae</taxon>
        <taxon>Entelegynae</taxon>
        <taxon>Araneoidea</taxon>
        <taxon>Araneidae</taxon>
        <taxon>Araneus</taxon>
    </lineage>
</organism>
<evidence type="ECO:0000313" key="1">
    <source>
        <dbReference type="EMBL" id="GBN03310.1"/>
    </source>
</evidence>
<comment type="caution">
    <text evidence="1">The sequence shown here is derived from an EMBL/GenBank/DDBJ whole genome shotgun (WGS) entry which is preliminary data.</text>
</comment>
<reference evidence="1 2" key="1">
    <citation type="journal article" date="2019" name="Sci. Rep.">
        <title>Orb-weaving spider Araneus ventricosus genome elucidates the spidroin gene catalogue.</title>
        <authorList>
            <person name="Kono N."/>
            <person name="Nakamura H."/>
            <person name="Ohtoshi R."/>
            <person name="Moran D.A.P."/>
            <person name="Shinohara A."/>
            <person name="Yoshida Y."/>
            <person name="Fujiwara M."/>
            <person name="Mori M."/>
            <person name="Tomita M."/>
            <person name="Arakawa K."/>
        </authorList>
    </citation>
    <scope>NUCLEOTIDE SEQUENCE [LARGE SCALE GENOMIC DNA]</scope>
</reference>
<name>A0A4Y2KN15_ARAVE</name>
<proteinExistence type="predicted"/>
<gene>
    <name evidence="1" type="ORF">AVEN_249566_1</name>
</gene>
<dbReference type="EMBL" id="BGPR01004783">
    <property type="protein sequence ID" value="GBN03310.1"/>
    <property type="molecule type" value="Genomic_DNA"/>
</dbReference>
<evidence type="ECO:0000313" key="2">
    <source>
        <dbReference type="Proteomes" id="UP000499080"/>
    </source>
</evidence>
<protein>
    <submittedName>
        <fullName evidence="1">Uncharacterized protein</fullName>
    </submittedName>
</protein>
<dbReference type="AlphaFoldDB" id="A0A4Y2KN15"/>
<sequence length="158" mass="17417">MEPRIKRPESMSPESAAQYAPCQCSPGLRFDHGALNQCVSRSGASGINSAPDHWTLKNGALSYDALNHMEPWIMLALMERLNQWRFWINGASGSIAPGSMDPESMAPWVKNALNQWSPGSGRFGSWSLNQWRFWINGASGSIAPPDQWTPESMAPLGQ</sequence>
<keyword evidence="2" id="KW-1185">Reference proteome</keyword>
<dbReference type="Proteomes" id="UP000499080">
    <property type="component" value="Unassembled WGS sequence"/>
</dbReference>